<keyword evidence="9" id="KW-0460">Magnesium</keyword>
<comment type="similarity">
    <text evidence="2">Belongs to the pyruvate kinase family.</text>
</comment>
<feature type="region of interest" description="Disordered" evidence="12">
    <location>
        <begin position="506"/>
        <end position="526"/>
    </location>
</feature>
<dbReference type="PANTHER" id="PTHR11817">
    <property type="entry name" value="PYRUVATE KINASE"/>
    <property type="match status" value="1"/>
</dbReference>
<sequence>MQDLLRPGIAAAGLAAELCERLETLRDTVTWEAASTLAGWEPALGGGAAFRARAENLAVYLAFRKQDLTAEQAALSALGLSSLGRSEAHVMATLDAVIATLQALAGEAPLAGRQPVAEAALARHVQHERDRIFGADPSGPETRIMVTLPSEAAEDRALVRGLIEAGATCVRINCAHDTPAAWRRMAGHARDAAAATGRDLRILMDLAGPKVRTLQVHMPKAFLEREKRKRVKRMREAGRDPLSMGPLLLPGDRFRLVRQLSGAKDLPEATLSHPELLARTVTGGRLWFDDGKLSAVVVERDDDHALLQVETARDGGTRLPPEKGVNMPGVDMEIPALAEADLAALDTVVTLADAVGFSFVQTPDDIRALHAALDARLPEGAPRPAVVLKIETERAIRNLPRLIVMAGGAGPVAVMIARGDLAVEIGLARLAEIQEEILWICEAAGVPVVWATQVLEGLAKQGNPSRAEATDAAMGQRAECVMLNKGPHAAEAVAFLARILRRMDRHQSKKSPRLGPLRAWHGPQDL</sequence>
<keyword evidence="6" id="KW-0547">Nucleotide-binding</keyword>
<evidence type="ECO:0000313" key="15">
    <source>
        <dbReference type="Proteomes" id="UP000198994"/>
    </source>
</evidence>
<evidence type="ECO:0000256" key="8">
    <source>
        <dbReference type="ARBA" id="ARBA00022840"/>
    </source>
</evidence>
<dbReference type="InterPro" id="IPR001697">
    <property type="entry name" value="Pyr_Knase"/>
</dbReference>
<dbReference type="SUPFAM" id="SSF50800">
    <property type="entry name" value="PK beta-barrel domain-like"/>
    <property type="match status" value="1"/>
</dbReference>
<evidence type="ECO:0000256" key="10">
    <source>
        <dbReference type="ARBA" id="ARBA00023152"/>
    </source>
</evidence>
<dbReference type="GO" id="GO:0000287">
    <property type="term" value="F:magnesium ion binding"/>
    <property type="evidence" value="ECO:0007669"/>
    <property type="project" value="InterPro"/>
</dbReference>
<dbReference type="EMBL" id="FNAV01000004">
    <property type="protein sequence ID" value="SDE50494.1"/>
    <property type="molecule type" value="Genomic_DNA"/>
</dbReference>
<dbReference type="Pfam" id="PF00224">
    <property type="entry name" value="PK"/>
    <property type="match status" value="1"/>
</dbReference>
<dbReference type="UniPathway" id="UPA00109">
    <property type="reaction ID" value="UER00188"/>
</dbReference>
<dbReference type="OrthoDB" id="9812123at2"/>
<keyword evidence="5" id="KW-0479">Metal-binding</keyword>
<accession>A0A1G7DFW0</accession>
<dbReference type="InterPro" id="IPR011037">
    <property type="entry name" value="Pyrv_Knase-like_insert_dom_sf"/>
</dbReference>
<evidence type="ECO:0000256" key="12">
    <source>
        <dbReference type="SAM" id="MobiDB-lite"/>
    </source>
</evidence>
<evidence type="ECO:0000256" key="11">
    <source>
        <dbReference type="ARBA" id="ARBA00023317"/>
    </source>
</evidence>
<dbReference type="AlphaFoldDB" id="A0A1G7DFW0"/>
<keyword evidence="10" id="KW-0324">Glycolysis</keyword>
<organism evidence="14 15">
    <name type="scientific">Salipiger thiooxidans</name>
    <dbReference type="NCBI Taxonomy" id="282683"/>
    <lineage>
        <taxon>Bacteria</taxon>
        <taxon>Pseudomonadati</taxon>
        <taxon>Pseudomonadota</taxon>
        <taxon>Alphaproteobacteria</taxon>
        <taxon>Rhodobacterales</taxon>
        <taxon>Roseobacteraceae</taxon>
        <taxon>Salipiger</taxon>
    </lineage>
</organism>
<dbReference type="InterPro" id="IPR040442">
    <property type="entry name" value="Pyrv_kinase-like_dom_sf"/>
</dbReference>
<dbReference type="InterPro" id="IPR015793">
    <property type="entry name" value="Pyrv_Knase_brl"/>
</dbReference>
<keyword evidence="4" id="KW-0808">Transferase</keyword>
<comment type="pathway">
    <text evidence="1">Carbohydrate degradation; glycolysis; pyruvate from D-glyceraldehyde 3-phosphate: step 5/5.</text>
</comment>
<name>A0A1G7DFW0_9RHOB</name>
<gene>
    <name evidence="14" type="ORF">SAMN04488105_104204</name>
</gene>
<dbReference type="InterPro" id="IPR015813">
    <property type="entry name" value="Pyrv/PenolPyrv_kinase-like_dom"/>
</dbReference>
<dbReference type="GO" id="GO:0016301">
    <property type="term" value="F:kinase activity"/>
    <property type="evidence" value="ECO:0007669"/>
    <property type="project" value="UniProtKB-KW"/>
</dbReference>
<dbReference type="EC" id="2.7.1.40" evidence="3"/>
<dbReference type="Gene3D" id="3.20.20.60">
    <property type="entry name" value="Phosphoenolpyruvate-binding domains"/>
    <property type="match status" value="1"/>
</dbReference>
<dbReference type="SUPFAM" id="SSF51621">
    <property type="entry name" value="Phosphoenolpyruvate/pyruvate domain"/>
    <property type="match status" value="1"/>
</dbReference>
<evidence type="ECO:0000259" key="13">
    <source>
        <dbReference type="Pfam" id="PF00224"/>
    </source>
</evidence>
<dbReference type="InterPro" id="IPR015806">
    <property type="entry name" value="Pyrv_Knase_insert_dom_sf"/>
</dbReference>
<keyword evidence="7 14" id="KW-0418">Kinase</keyword>
<evidence type="ECO:0000256" key="3">
    <source>
        <dbReference type="ARBA" id="ARBA00012142"/>
    </source>
</evidence>
<dbReference type="GO" id="GO:0004743">
    <property type="term" value="F:pyruvate kinase activity"/>
    <property type="evidence" value="ECO:0007669"/>
    <property type="project" value="UniProtKB-EC"/>
</dbReference>
<evidence type="ECO:0000313" key="14">
    <source>
        <dbReference type="EMBL" id="SDE50494.1"/>
    </source>
</evidence>
<evidence type="ECO:0000256" key="2">
    <source>
        <dbReference type="ARBA" id="ARBA00008663"/>
    </source>
</evidence>
<dbReference type="RefSeq" id="WP_089957401.1">
    <property type="nucleotide sequence ID" value="NZ_FNAV01000004.1"/>
</dbReference>
<dbReference type="STRING" id="282683.SAMN04488105_104204"/>
<evidence type="ECO:0000256" key="9">
    <source>
        <dbReference type="ARBA" id="ARBA00022842"/>
    </source>
</evidence>
<dbReference type="Proteomes" id="UP000198994">
    <property type="component" value="Unassembled WGS sequence"/>
</dbReference>
<proteinExistence type="inferred from homology"/>
<evidence type="ECO:0000256" key="4">
    <source>
        <dbReference type="ARBA" id="ARBA00022679"/>
    </source>
</evidence>
<reference evidence="15" key="1">
    <citation type="submission" date="2016-10" db="EMBL/GenBank/DDBJ databases">
        <authorList>
            <person name="Varghese N."/>
            <person name="Submissions S."/>
        </authorList>
    </citation>
    <scope>NUCLEOTIDE SEQUENCE [LARGE SCALE GENOMIC DNA]</scope>
    <source>
        <strain evidence="15">DSM 10146</strain>
    </source>
</reference>
<evidence type="ECO:0000256" key="6">
    <source>
        <dbReference type="ARBA" id="ARBA00022741"/>
    </source>
</evidence>
<evidence type="ECO:0000256" key="5">
    <source>
        <dbReference type="ARBA" id="ARBA00022723"/>
    </source>
</evidence>
<dbReference type="GO" id="GO:0005524">
    <property type="term" value="F:ATP binding"/>
    <property type="evidence" value="ECO:0007669"/>
    <property type="project" value="UniProtKB-KW"/>
</dbReference>
<keyword evidence="11 14" id="KW-0670">Pyruvate</keyword>
<protein>
    <recommendedName>
        <fullName evidence="3">pyruvate kinase</fullName>
        <ecNumber evidence="3">2.7.1.40</ecNumber>
    </recommendedName>
</protein>
<evidence type="ECO:0000256" key="1">
    <source>
        <dbReference type="ARBA" id="ARBA00004997"/>
    </source>
</evidence>
<dbReference type="GO" id="GO:0030955">
    <property type="term" value="F:potassium ion binding"/>
    <property type="evidence" value="ECO:0007669"/>
    <property type="project" value="InterPro"/>
</dbReference>
<evidence type="ECO:0000256" key="7">
    <source>
        <dbReference type="ARBA" id="ARBA00022777"/>
    </source>
</evidence>
<feature type="domain" description="Pyruvate kinase barrel" evidence="13">
    <location>
        <begin position="266"/>
        <end position="484"/>
    </location>
</feature>
<keyword evidence="8" id="KW-0067">ATP-binding</keyword>
<keyword evidence="15" id="KW-1185">Reference proteome</keyword>
<dbReference type="Gene3D" id="2.40.33.10">
    <property type="entry name" value="PK beta-barrel domain-like"/>
    <property type="match status" value="1"/>
</dbReference>